<protein>
    <submittedName>
        <fullName evidence="2">Uncharacterized protein</fullName>
    </submittedName>
</protein>
<evidence type="ECO:0000313" key="2">
    <source>
        <dbReference type="EMBL" id="CZT53039.1"/>
    </source>
</evidence>
<feature type="compositionally biased region" description="Acidic residues" evidence="1">
    <location>
        <begin position="706"/>
        <end position="716"/>
    </location>
</feature>
<evidence type="ECO:0000313" key="3">
    <source>
        <dbReference type="Proteomes" id="UP000177625"/>
    </source>
</evidence>
<evidence type="ECO:0000256" key="1">
    <source>
        <dbReference type="SAM" id="MobiDB-lite"/>
    </source>
</evidence>
<proteinExistence type="predicted"/>
<organism evidence="2 3">
    <name type="scientific">Rhynchosporium secalis</name>
    <name type="common">Barley scald fungus</name>
    <dbReference type="NCBI Taxonomy" id="38038"/>
    <lineage>
        <taxon>Eukaryota</taxon>
        <taxon>Fungi</taxon>
        <taxon>Dikarya</taxon>
        <taxon>Ascomycota</taxon>
        <taxon>Pezizomycotina</taxon>
        <taxon>Leotiomycetes</taxon>
        <taxon>Helotiales</taxon>
        <taxon>Ploettnerulaceae</taxon>
        <taxon>Rhynchosporium</taxon>
    </lineage>
</organism>
<keyword evidence="3" id="KW-1185">Reference proteome</keyword>
<reference evidence="3" key="1">
    <citation type="submission" date="2016-03" db="EMBL/GenBank/DDBJ databases">
        <authorList>
            <person name="Guldener U."/>
        </authorList>
    </citation>
    <scope>NUCLEOTIDE SEQUENCE [LARGE SCALE GENOMIC DNA]</scope>
</reference>
<feature type="compositionally biased region" description="Basic residues" evidence="1">
    <location>
        <begin position="650"/>
        <end position="661"/>
    </location>
</feature>
<name>A0A1E1MVE1_RHYSE</name>
<feature type="region of interest" description="Disordered" evidence="1">
    <location>
        <begin position="637"/>
        <end position="765"/>
    </location>
</feature>
<feature type="compositionally biased region" description="Basic and acidic residues" evidence="1">
    <location>
        <begin position="754"/>
        <end position="764"/>
    </location>
</feature>
<gene>
    <name evidence="2" type="ORF">RSE6_14472</name>
</gene>
<dbReference type="AlphaFoldDB" id="A0A1E1MVE1"/>
<sequence length="780" mass="84774">MVATAPGAQFRTISPETPNVKLLKYSVNQTLDPKEAVLTENGKTDRSGTKVARCYGKSVNAKAIRNFYDRTIKHDIRAILNTLENGGDPEELQLCGIAKISGGTFYIPLVLQMLMTLRQRLQSASAMGSRPMRSTCTMHFVRNIKPTSNLILEAIARGEDPFKTVPVGAELNGSGAKEMVKYFGDDATPGSLQVAIYRNVTPIFKLVKDHADAGGNCKDLDLFGNAKNIAKHFDTTSNRDAIRMAIARHVTPNVKLVLDCVTAGGNPMDLNIGSSEVKDASKDYTRELAKHFGSDTTQGGIAKMFSRHIIPPSKLVRDCVKSGGDPKDLTLWGDIKNDTGKGGQKGQEFTHQHLNLLHIFSLLILVFLFDCLRSLSFRSRLGFGSDATAGSIRFQYFDRIKKDIDALRKGRADGVDCKEITIPSLGGPAVKGPSSVLHFTPTAQFFYTSWQFLIIPLEIAAVMGSDVTPNGIRFQFTDRIKPTAKIQQDMRSAGLDPKDIDLDSIKKGGKPGRNISKYFGKDSTKGGIEFQFRTIRQDAKRQKACADTGGDPQTLGIGTGAIKASGPAIAHYMADGATAAAVEHRFRPLKKEAETLKCAKPTCLDCLRMSDGTTATALQHRFRPIKKEADAINAAIAGNFGDGDNSVKKTPAKRTPKKKPSTKATDGDDDEGSMIETPSKSTLNKVKGGRIGKATSSRGRAKNYTEPDEEDDDEVEMQGTTNLKEEDDEDIDISSPGFGNGNGHNSNGHGHAYIKSDHGDHDGYDGEELYFEAINDDDEA</sequence>
<feature type="compositionally biased region" description="Low complexity" evidence="1">
    <location>
        <begin position="733"/>
        <end position="751"/>
    </location>
</feature>
<dbReference type="EMBL" id="FJVC01000669">
    <property type="protein sequence ID" value="CZT53039.1"/>
    <property type="molecule type" value="Genomic_DNA"/>
</dbReference>
<accession>A0A1E1MVE1</accession>
<dbReference type="Proteomes" id="UP000177625">
    <property type="component" value="Unassembled WGS sequence"/>
</dbReference>